<feature type="transmembrane region" description="Helical" evidence="2">
    <location>
        <begin position="562"/>
        <end position="580"/>
    </location>
</feature>
<dbReference type="Proteomes" id="UP001163828">
    <property type="component" value="Unassembled WGS sequence"/>
</dbReference>
<feature type="transmembrane region" description="Helical" evidence="2">
    <location>
        <begin position="470"/>
        <end position="491"/>
    </location>
</feature>
<accession>A0ABQ8QE29</accession>
<feature type="transmembrane region" description="Helical" evidence="2">
    <location>
        <begin position="161"/>
        <end position="183"/>
    </location>
</feature>
<feature type="transmembrane region" description="Helical" evidence="2">
    <location>
        <begin position="121"/>
        <end position="141"/>
    </location>
</feature>
<dbReference type="PANTHER" id="PTHR35043">
    <property type="entry name" value="TRANSCRIPTION FACTOR DOMAIN-CONTAINING PROTEIN"/>
    <property type="match status" value="1"/>
</dbReference>
<evidence type="ECO:0000313" key="4">
    <source>
        <dbReference type="Proteomes" id="UP001163828"/>
    </source>
</evidence>
<protein>
    <submittedName>
        <fullName evidence="3">Uncharacterized protein</fullName>
    </submittedName>
</protein>
<evidence type="ECO:0000256" key="1">
    <source>
        <dbReference type="SAM" id="MobiDB-lite"/>
    </source>
</evidence>
<reference evidence="3" key="1">
    <citation type="submission" date="2022-08" db="EMBL/GenBank/DDBJ databases">
        <authorList>
            <consortium name="DOE Joint Genome Institute"/>
            <person name="Min B."/>
            <person name="Riley R."/>
            <person name="Sierra-Patev S."/>
            <person name="Naranjo-Ortiz M."/>
            <person name="Looney B."/>
            <person name="Konkel Z."/>
            <person name="Slot J.C."/>
            <person name="Sakamoto Y."/>
            <person name="Steenwyk J.L."/>
            <person name="Rokas A."/>
            <person name="Carro J."/>
            <person name="Camarero S."/>
            <person name="Ferreira P."/>
            <person name="Molpeceres G."/>
            <person name="Ruiz-Duenas F.J."/>
            <person name="Serrano A."/>
            <person name="Henrissat B."/>
            <person name="Drula E."/>
            <person name="Hughes K.W."/>
            <person name="Mata J.L."/>
            <person name="Ishikawa N.K."/>
            <person name="Vargas-Isla R."/>
            <person name="Ushijima S."/>
            <person name="Smith C.A."/>
            <person name="Ahrendt S."/>
            <person name="Andreopoulos W."/>
            <person name="He G."/>
            <person name="Labutti K."/>
            <person name="Lipzen A."/>
            <person name="Ng V."/>
            <person name="Sandor L."/>
            <person name="Barry K."/>
            <person name="Martinez A.T."/>
            <person name="Xiao Y."/>
            <person name="Gibbons J.G."/>
            <person name="Terashima K."/>
            <person name="Hibbett D.S."/>
            <person name="Grigoriev I.V."/>
        </authorList>
    </citation>
    <scope>NUCLEOTIDE SEQUENCE</scope>
    <source>
        <strain evidence="3">TFB10827</strain>
    </source>
</reference>
<comment type="caution">
    <text evidence="3">The sequence shown here is derived from an EMBL/GenBank/DDBJ whole genome shotgun (WGS) entry which is preliminary data.</text>
</comment>
<dbReference type="EMBL" id="MU790601">
    <property type="protein sequence ID" value="KAJ3996785.1"/>
    <property type="molecule type" value="Genomic_DNA"/>
</dbReference>
<sequence length="649" mass="73324">MDKGYLNVVITHVIRYTKGSYSMALAVHRTYTNISRIVICSSRGADIVIFQSWLFIRCNEVETTVTGRAPFLTMLIPSTQGNATFADAVTNISYLLPALRSPTYVDATSSKSCDSSGCPRTVLGILWSCLAVLFACTWVAVHPNIPRPNQIHWWKSTKKSIGFMILTLVAPEATLWIAVRQWLAARELVKRYRNEGWTMTHAHFALMGGFTLRLTEQNEVVTALKLLSLPKDARVYHRYDLPDDFDIVGFVGQFDEDEIQDRSHSDGLTKVIAIGQTGWFIIQLAARWVQKLPFTELEVMTVAFATINVMTYIFWFKKPLGVQYPIRVQAVWSQSDGRKESPSKSPSQSRSGIRPSRSFSTHELNNELDFGGSHKLQSIEVSYGDDDNISVHHELGGSSTPGPLPSDARAGEIVPLMDIVSTAGNDPAHISDRSPSTHNGVQSRLRYTLSRGWSSVFEVDFDTTHPLLKIFFFPFFIVFLPIKVVFSYFLVLSRVEDNSSEEVLYQDEEDALEKIEQLLKGSDLKLKIYRISLFIPCAVAAVFGLIHWIGWLSTFPTRIEEIMWRISSIVVTFIPVHVELAYKTYAGRDDILLTAPNFLKYIFAIVWFIAPLAYILARCILIVQSFLTLRDLPCGALQNVQWTDYLPHI</sequence>
<keyword evidence="2" id="KW-1133">Transmembrane helix</keyword>
<feature type="region of interest" description="Disordered" evidence="1">
    <location>
        <begin position="335"/>
        <end position="358"/>
    </location>
</feature>
<evidence type="ECO:0000313" key="3">
    <source>
        <dbReference type="EMBL" id="KAJ3996785.1"/>
    </source>
</evidence>
<keyword evidence="2" id="KW-0812">Transmembrane</keyword>
<proteinExistence type="predicted"/>
<keyword evidence="4" id="KW-1185">Reference proteome</keyword>
<organism evidence="3 4">
    <name type="scientific">Lentinula boryana</name>
    <dbReference type="NCBI Taxonomy" id="40481"/>
    <lineage>
        <taxon>Eukaryota</taxon>
        <taxon>Fungi</taxon>
        <taxon>Dikarya</taxon>
        <taxon>Basidiomycota</taxon>
        <taxon>Agaricomycotina</taxon>
        <taxon>Agaricomycetes</taxon>
        <taxon>Agaricomycetidae</taxon>
        <taxon>Agaricales</taxon>
        <taxon>Marasmiineae</taxon>
        <taxon>Omphalotaceae</taxon>
        <taxon>Lentinula</taxon>
    </lineage>
</organism>
<evidence type="ECO:0000256" key="2">
    <source>
        <dbReference type="SAM" id="Phobius"/>
    </source>
</evidence>
<gene>
    <name evidence="3" type="ORF">F5050DRAFT_47748</name>
</gene>
<feature type="transmembrane region" description="Helical" evidence="2">
    <location>
        <begin position="297"/>
        <end position="315"/>
    </location>
</feature>
<feature type="transmembrane region" description="Helical" evidence="2">
    <location>
        <begin position="528"/>
        <end position="550"/>
    </location>
</feature>
<keyword evidence="2" id="KW-0472">Membrane</keyword>
<dbReference type="PANTHER" id="PTHR35043:SF7">
    <property type="entry name" value="TRANSCRIPTION FACTOR DOMAIN-CONTAINING PROTEIN"/>
    <property type="match status" value="1"/>
</dbReference>
<feature type="transmembrane region" description="Helical" evidence="2">
    <location>
        <begin position="601"/>
        <end position="623"/>
    </location>
</feature>
<name>A0ABQ8QE29_9AGAR</name>